<dbReference type="OrthoDB" id="755532at2759"/>
<accession>A0A978VEL2</accession>
<reference evidence="2" key="1">
    <citation type="journal article" date="2021" name="Front. Plant Sci.">
        <title>Chromosome-Scale Genome Assembly for Chinese Sour Jujube and Insights Into Its Genome Evolution and Domestication Signature.</title>
        <authorList>
            <person name="Shen L.-Y."/>
            <person name="Luo H."/>
            <person name="Wang X.-L."/>
            <person name="Wang X.-M."/>
            <person name="Qiu X.-J."/>
            <person name="Liu H."/>
            <person name="Zhou S.-S."/>
            <person name="Jia K.-H."/>
            <person name="Nie S."/>
            <person name="Bao Y.-T."/>
            <person name="Zhang R.-G."/>
            <person name="Yun Q.-Z."/>
            <person name="Chai Y.-H."/>
            <person name="Lu J.-Y."/>
            <person name="Li Y."/>
            <person name="Zhao S.-W."/>
            <person name="Mao J.-F."/>
            <person name="Jia S.-G."/>
            <person name="Mao Y.-M."/>
        </authorList>
    </citation>
    <scope>NUCLEOTIDE SEQUENCE</scope>
    <source>
        <strain evidence="2">AT0</strain>
        <tissue evidence="2">Leaf</tissue>
    </source>
</reference>
<gene>
    <name evidence="2" type="ORF">FEM48_Zijuj05G0110800</name>
</gene>
<dbReference type="PANTHER" id="PTHR33237">
    <property type="entry name" value="F2P16.13 PROTEIN-RELATED"/>
    <property type="match status" value="1"/>
</dbReference>
<protein>
    <submittedName>
        <fullName evidence="2">Uncharacterized protein</fullName>
    </submittedName>
</protein>
<evidence type="ECO:0000313" key="3">
    <source>
        <dbReference type="Proteomes" id="UP000813462"/>
    </source>
</evidence>
<dbReference type="Proteomes" id="UP000813462">
    <property type="component" value="Unassembled WGS sequence"/>
</dbReference>
<feature type="region of interest" description="Disordered" evidence="1">
    <location>
        <begin position="42"/>
        <end position="77"/>
    </location>
</feature>
<dbReference type="PANTHER" id="PTHR33237:SF46">
    <property type="entry name" value="OS01G0606100 PROTEIN"/>
    <property type="match status" value="1"/>
</dbReference>
<feature type="region of interest" description="Disordered" evidence="1">
    <location>
        <begin position="146"/>
        <end position="170"/>
    </location>
</feature>
<proteinExistence type="predicted"/>
<dbReference type="EMBL" id="JAEACU010000005">
    <property type="protein sequence ID" value="KAH7528801.1"/>
    <property type="molecule type" value="Genomic_DNA"/>
</dbReference>
<comment type="caution">
    <text evidence="2">The sequence shown here is derived from an EMBL/GenBank/DDBJ whole genome shotgun (WGS) entry which is preliminary data.</text>
</comment>
<dbReference type="AlphaFoldDB" id="A0A978VEL2"/>
<evidence type="ECO:0000313" key="2">
    <source>
        <dbReference type="EMBL" id="KAH7528801.1"/>
    </source>
</evidence>
<evidence type="ECO:0000256" key="1">
    <source>
        <dbReference type="SAM" id="MobiDB-lite"/>
    </source>
</evidence>
<feature type="compositionally biased region" description="Low complexity" evidence="1">
    <location>
        <begin position="151"/>
        <end position="162"/>
    </location>
</feature>
<name>A0A978VEL2_ZIZJJ</name>
<organism evidence="2 3">
    <name type="scientific">Ziziphus jujuba var. spinosa</name>
    <dbReference type="NCBI Taxonomy" id="714518"/>
    <lineage>
        <taxon>Eukaryota</taxon>
        <taxon>Viridiplantae</taxon>
        <taxon>Streptophyta</taxon>
        <taxon>Embryophyta</taxon>
        <taxon>Tracheophyta</taxon>
        <taxon>Spermatophyta</taxon>
        <taxon>Magnoliopsida</taxon>
        <taxon>eudicotyledons</taxon>
        <taxon>Gunneridae</taxon>
        <taxon>Pentapetalae</taxon>
        <taxon>rosids</taxon>
        <taxon>fabids</taxon>
        <taxon>Rosales</taxon>
        <taxon>Rhamnaceae</taxon>
        <taxon>Paliureae</taxon>
        <taxon>Ziziphus</taxon>
    </lineage>
</organism>
<sequence length="170" mass="18894">MSFVRKTPEHGYGAAGSPRRLKVAFMNSFTALVNKCAKQAGRVSKKLKNKPSGNCRVEPKSSPLSLYLSEPKSPLSKPKQLLTTISNKAINYVQQHRKKKGDHDDRDSVGPDEWGDGGVWQRAILMGDKCEPLDFSGVIYYDSHGQQLNDLPLRSPRASPLPGYLERAKK</sequence>